<dbReference type="STRING" id="1293598.IV56_GL001285"/>
<name>A0A0R2N2B3_9LACO</name>
<keyword evidence="1" id="KW-0472">Membrane</keyword>
<keyword evidence="1" id="KW-1133">Transmembrane helix</keyword>
<feature type="transmembrane region" description="Helical" evidence="1">
    <location>
        <begin position="102"/>
        <end position="127"/>
    </location>
</feature>
<protein>
    <submittedName>
        <fullName evidence="2">Uncharacterized protein</fullName>
    </submittedName>
</protein>
<dbReference type="PATRIC" id="fig|1293598.4.peg.1349"/>
<dbReference type="Proteomes" id="UP000050969">
    <property type="component" value="Unassembled WGS sequence"/>
</dbReference>
<dbReference type="AlphaFoldDB" id="A0A0R2N2B3"/>
<evidence type="ECO:0000313" key="3">
    <source>
        <dbReference type="Proteomes" id="UP000050969"/>
    </source>
</evidence>
<feature type="transmembrane region" description="Helical" evidence="1">
    <location>
        <begin position="30"/>
        <end position="50"/>
    </location>
</feature>
<dbReference type="EMBL" id="JQCE01000005">
    <property type="protein sequence ID" value="KRO18157.1"/>
    <property type="molecule type" value="Genomic_DNA"/>
</dbReference>
<proteinExistence type="predicted"/>
<feature type="transmembrane region" description="Helical" evidence="1">
    <location>
        <begin position="70"/>
        <end position="90"/>
    </location>
</feature>
<comment type="caution">
    <text evidence="2">The sequence shown here is derived from an EMBL/GenBank/DDBJ whole genome shotgun (WGS) entry which is preliminary data.</text>
</comment>
<keyword evidence="1" id="KW-0812">Transmembrane</keyword>
<keyword evidence="3" id="KW-1185">Reference proteome</keyword>
<reference evidence="2 3" key="1">
    <citation type="journal article" date="2015" name="Genome Announc.">
        <title>Expanding the biotechnology potential of lactobacilli through comparative genomics of 213 strains and associated genera.</title>
        <authorList>
            <person name="Sun Z."/>
            <person name="Harris H.M."/>
            <person name="McCann A."/>
            <person name="Guo C."/>
            <person name="Argimon S."/>
            <person name="Zhang W."/>
            <person name="Yang X."/>
            <person name="Jeffery I.B."/>
            <person name="Cooney J.C."/>
            <person name="Kagawa T.F."/>
            <person name="Liu W."/>
            <person name="Song Y."/>
            <person name="Salvetti E."/>
            <person name="Wrobel A."/>
            <person name="Rasinkangas P."/>
            <person name="Parkhill J."/>
            <person name="Rea M.C."/>
            <person name="O'Sullivan O."/>
            <person name="Ritari J."/>
            <person name="Douillard F.P."/>
            <person name="Paul Ross R."/>
            <person name="Yang R."/>
            <person name="Briner A.E."/>
            <person name="Felis G.E."/>
            <person name="de Vos W.M."/>
            <person name="Barrangou R."/>
            <person name="Klaenhammer T.R."/>
            <person name="Caufield P.W."/>
            <person name="Cui Y."/>
            <person name="Zhang H."/>
            <person name="O'Toole P.W."/>
        </authorList>
    </citation>
    <scope>NUCLEOTIDE SEQUENCE [LARGE SCALE GENOMIC DNA]</scope>
    <source>
        <strain evidence="2 3">DSM 24301</strain>
    </source>
</reference>
<gene>
    <name evidence="2" type="ORF">IV56_GL001285</name>
</gene>
<evidence type="ECO:0000313" key="2">
    <source>
        <dbReference type="EMBL" id="KRO18157.1"/>
    </source>
</evidence>
<accession>A0A0R2N2B3</accession>
<sequence length="151" mass="16752">MWYLEYQAKQLSLNIKGVAILKLSLIKLPALYSIFFIFYRALELIGALVMNLKAFSLPAVGATLMQWESYLWYIAAFGIILHLISVARSLNDNNRIAYGNTLGICAFIADILIPNYSIFALIGHVFATRLILTGANNTIEPVSEGSGRHAL</sequence>
<evidence type="ECO:0000256" key="1">
    <source>
        <dbReference type="SAM" id="Phobius"/>
    </source>
</evidence>
<organism evidence="2 3">
    <name type="scientific">Lacticaseibacillus saniviri JCM 17471 = DSM 24301</name>
    <dbReference type="NCBI Taxonomy" id="1293598"/>
    <lineage>
        <taxon>Bacteria</taxon>
        <taxon>Bacillati</taxon>
        <taxon>Bacillota</taxon>
        <taxon>Bacilli</taxon>
        <taxon>Lactobacillales</taxon>
        <taxon>Lactobacillaceae</taxon>
        <taxon>Lacticaseibacillus</taxon>
    </lineage>
</organism>